<dbReference type="InterPro" id="IPR015424">
    <property type="entry name" value="PyrdxlP-dep_Trfase"/>
</dbReference>
<dbReference type="Pfam" id="PF00266">
    <property type="entry name" value="Aminotran_5"/>
    <property type="match status" value="1"/>
</dbReference>
<dbReference type="PANTHER" id="PTHR43092">
    <property type="entry name" value="L-CYSTEINE DESULFHYDRASE"/>
    <property type="match status" value="1"/>
</dbReference>
<protein>
    <submittedName>
        <fullName evidence="4">Isopenicillin N epimerase</fullName>
        <ecNumber evidence="4">5.-.-.-</ecNumber>
    </submittedName>
</protein>
<dbReference type="KEGG" id="ccs:CCNA_00988"/>
<dbReference type="PhylomeDB" id="A0A0H3C673"/>
<name>A0A0H3C673_CAUVN</name>
<evidence type="ECO:0000313" key="4">
    <source>
        <dbReference type="EMBL" id="ACL94453.1"/>
    </source>
</evidence>
<evidence type="ECO:0000256" key="1">
    <source>
        <dbReference type="ARBA" id="ARBA00022898"/>
    </source>
</evidence>
<evidence type="ECO:0000259" key="3">
    <source>
        <dbReference type="Pfam" id="PF00266"/>
    </source>
</evidence>
<dbReference type="InterPro" id="IPR015422">
    <property type="entry name" value="PyrdxlP-dep_Trfase_small"/>
</dbReference>
<keyword evidence="5" id="KW-1185">Reference proteome</keyword>
<gene>
    <name evidence="4" type="ordered locus">CCNA_00988</name>
</gene>
<dbReference type="EC" id="5.-.-.-" evidence="4"/>
<dbReference type="GeneID" id="7333120"/>
<dbReference type="SUPFAM" id="SSF53383">
    <property type="entry name" value="PLP-dependent transferases"/>
    <property type="match status" value="1"/>
</dbReference>
<dbReference type="InterPro" id="IPR006311">
    <property type="entry name" value="TAT_signal"/>
</dbReference>
<feature type="domain" description="Aminotransferase class V" evidence="3">
    <location>
        <begin position="130"/>
        <end position="435"/>
    </location>
</feature>
<dbReference type="AlphaFoldDB" id="A0A0H3C673"/>
<dbReference type="PANTHER" id="PTHR43092:SF6">
    <property type="entry name" value="BLR1280 PROTEIN"/>
    <property type="match status" value="1"/>
</dbReference>
<accession>A0A0H3C673</accession>
<dbReference type="RefSeq" id="WP_012640098.1">
    <property type="nucleotide sequence ID" value="NC_011916.1"/>
</dbReference>
<dbReference type="RefSeq" id="YP_002516361.1">
    <property type="nucleotide sequence ID" value="NC_011916.1"/>
</dbReference>
<dbReference type="PROSITE" id="PS51318">
    <property type="entry name" value="TAT"/>
    <property type="match status" value="1"/>
</dbReference>
<dbReference type="InterPro" id="IPR015421">
    <property type="entry name" value="PyrdxlP-dep_Trfase_major"/>
</dbReference>
<dbReference type="PATRIC" id="fig|565050.3.peg.970"/>
<dbReference type="Proteomes" id="UP000001364">
    <property type="component" value="Chromosome"/>
</dbReference>
<evidence type="ECO:0000256" key="2">
    <source>
        <dbReference type="SAM" id="MobiDB-lite"/>
    </source>
</evidence>
<dbReference type="InterPro" id="IPR000192">
    <property type="entry name" value="Aminotrans_V_dom"/>
</dbReference>
<reference evidence="4 5" key="1">
    <citation type="journal article" date="2010" name="J. Bacteriol.">
        <title>The genetic basis of laboratory adaptation in Caulobacter crescentus.</title>
        <authorList>
            <person name="Marks M.E."/>
            <person name="Castro-Rojas C.M."/>
            <person name="Teiling C."/>
            <person name="Du L."/>
            <person name="Kapatral V."/>
            <person name="Walunas T.L."/>
            <person name="Crosson S."/>
        </authorList>
    </citation>
    <scope>NUCLEOTIDE SEQUENCE [LARGE SCALE GENOMIC DNA]</scope>
    <source>
        <strain evidence="5">NA1000 / CB15N</strain>
    </source>
</reference>
<dbReference type="Gene3D" id="3.40.640.10">
    <property type="entry name" value="Type I PLP-dependent aspartate aminotransferase-like (Major domain)"/>
    <property type="match status" value="1"/>
</dbReference>
<organism evidence="4 5">
    <name type="scientific">Caulobacter vibrioides (strain NA1000 / CB15N)</name>
    <name type="common">Caulobacter crescentus</name>
    <dbReference type="NCBI Taxonomy" id="565050"/>
    <lineage>
        <taxon>Bacteria</taxon>
        <taxon>Pseudomonadati</taxon>
        <taxon>Pseudomonadota</taxon>
        <taxon>Alphaproteobacteria</taxon>
        <taxon>Caulobacterales</taxon>
        <taxon>Caulobacteraceae</taxon>
        <taxon>Caulobacter</taxon>
    </lineage>
</organism>
<dbReference type="EMBL" id="CP001340">
    <property type="protein sequence ID" value="ACL94453.1"/>
    <property type="molecule type" value="Genomic_DNA"/>
</dbReference>
<evidence type="ECO:0000313" key="5">
    <source>
        <dbReference type="Proteomes" id="UP000001364"/>
    </source>
</evidence>
<proteinExistence type="predicted"/>
<sequence>MPAVAPSLPKTRPLCRQPLRPQSDRLAPPIGSWAAPSPPPANQRTPMPLAPSRRHLLSVAGLGAPALLAGGARADASSPATSLTPDSIPVAELHRQFDVEPGYHNLEAGYWSMMPRVVAQAFARNTAMVNRANAIWARNVLPGGEGWTSAFRAAEAAIARLVGCGADEIAIARSGADALQMLITNYKPLKAGDGVICCDLDYDTMIAAMRWLGTHKGAKVVEFAMPEPATTANILAAYEDVLKRTPEAKLLLVTQVSNKTGLVTPVREIVAMARARGVDTIVDAAHGVACLDFQLEDLGADFVGWSVHKWTSAPLGTGAMYVRKSRLPDIDIAFENRNFPDDDINTRIPSGTVNFAAVMTIPTAVDFHFAVGGAAKERHMRGLRDRWVNAVRELANVEICVPDDPARYCAITSFRLKGMTTDEAARRVQKRLFEVHRIHTIWRGGVRKGPVIRVTPGLFSTPADVDALAKALRAEQAMLL</sequence>
<keyword evidence="4" id="KW-0413">Isomerase</keyword>
<dbReference type="Gene3D" id="3.90.1150.10">
    <property type="entry name" value="Aspartate Aminotransferase, domain 1"/>
    <property type="match status" value="1"/>
</dbReference>
<dbReference type="HOGENOM" id="CLU_003433_3_3_5"/>
<dbReference type="OrthoDB" id="9804366at2"/>
<keyword evidence="1" id="KW-0663">Pyridoxal phosphate</keyword>
<dbReference type="GO" id="GO:0016853">
    <property type="term" value="F:isomerase activity"/>
    <property type="evidence" value="ECO:0007669"/>
    <property type="project" value="UniProtKB-KW"/>
</dbReference>
<feature type="region of interest" description="Disordered" evidence="2">
    <location>
        <begin position="1"/>
        <end position="49"/>
    </location>
</feature>